<protein>
    <submittedName>
        <fullName evidence="5">FMN-binding glutamate synthase family protein</fullName>
        <ecNumber evidence="5">1.4.-.-</ecNumber>
    </submittedName>
</protein>
<sequence length="536" mass="59680">MSLEIIMLVFVSIIALAILVPLIVFVYLWISDHNQKQHAILRNFPVLGKARYLFEIIGPEFRQYFFDNDTESKPYSRVDFLNVVLPSKYLDYVIPFGSKRDFDKEGYYIRNAMFPKQKTELAADNKELVSTKKYIIDKESVVNRKEHVEDALADPWLLKEEDTIIIGPKRRQPFFVRGQIGMSGMSYGALGEHAISALSEGLGIAQGAWMNTGEGGVSPYHLQGNTDIIMQIGPGLFGVRDKEGNFSWEKFKEKSTIEQIKAFELKLGQGAKIRGGHIDGAKVSPNIAEIRGVEPYQTVDSPNRFNEFNDLPSMFEFVEELQQIGGKPVGIKIVVGNYDTVEELAKYMKKTGKGPDFITVDGGEGGTGATYQELADSVGLPIKSALSLLDKALRQHGVREQVKIFASGKLFTPDRVAVALGMGADLVNIARGFMFAVGCINAQHCHTNKCPVGVATTDPELQRALVIDEKKYRVANYVIAMRKGLYNISAATGIDNPTQFSKEHIVFKDTYGRVTSLQEITQDETSERIKEHSFVG</sequence>
<keyword evidence="3" id="KW-1133">Transmembrane helix</keyword>
<dbReference type="InterPro" id="IPR024188">
    <property type="entry name" value="GltB"/>
</dbReference>
<evidence type="ECO:0000313" key="5">
    <source>
        <dbReference type="EMBL" id="WXB94096.1"/>
    </source>
</evidence>
<feature type="domain" description="Glutamate synthase" evidence="4">
    <location>
        <begin position="158"/>
        <end position="494"/>
    </location>
</feature>
<dbReference type="Proteomes" id="UP001387364">
    <property type="component" value="Chromosome"/>
</dbReference>
<evidence type="ECO:0000313" key="6">
    <source>
        <dbReference type="Proteomes" id="UP001387364"/>
    </source>
</evidence>
<evidence type="ECO:0000256" key="1">
    <source>
        <dbReference type="ARBA" id="ARBA00009716"/>
    </source>
</evidence>
<dbReference type="CDD" id="cd02808">
    <property type="entry name" value="GltS_FMN"/>
    <property type="match status" value="1"/>
</dbReference>
<evidence type="ECO:0000256" key="3">
    <source>
        <dbReference type="SAM" id="Phobius"/>
    </source>
</evidence>
<comment type="similarity">
    <text evidence="1 2">Belongs to the glutamate synthase family.</text>
</comment>
<gene>
    <name evidence="5" type="ORF">WDJ61_05565</name>
</gene>
<evidence type="ECO:0000256" key="2">
    <source>
        <dbReference type="PIRNR" id="PIRNR006429"/>
    </source>
</evidence>
<keyword evidence="3" id="KW-0812">Transmembrane</keyword>
<dbReference type="EMBL" id="CP147404">
    <property type="protein sequence ID" value="WXB94096.1"/>
    <property type="molecule type" value="Genomic_DNA"/>
</dbReference>
<proteinExistence type="inferred from homology"/>
<name>A0ABZ2N9S0_9BACI</name>
<dbReference type="GO" id="GO:0016491">
    <property type="term" value="F:oxidoreductase activity"/>
    <property type="evidence" value="ECO:0007669"/>
    <property type="project" value="UniProtKB-KW"/>
</dbReference>
<keyword evidence="3" id="KW-0472">Membrane</keyword>
<dbReference type="InterPro" id="IPR013785">
    <property type="entry name" value="Aldolase_TIM"/>
</dbReference>
<dbReference type="EC" id="1.4.-.-" evidence="5"/>
<accession>A0ABZ2N9S0</accession>
<organism evidence="5 6">
    <name type="scientific">Bacillus kandeliae</name>
    <dbReference type="NCBI Taxonomy" id="3129297"/>
    <lineage>
        <taxon>Bacteria</taxon>
        <taxon>Bacillati</taxon>
        <taxon>Bacillota</taxon>
        <taxon>Bacilli</taxon>
        <taxon>Bacillales</taxon>
        <taxon>Bacillaceae</taxon>
        <taxon>Bacillus</taxon>
    </lineage>
</organism>
<dbReference type="PIRSF" id="PIRSF006429">
    <property type="entry name" value="GOGAT_lg_2"/>
    <property type="match status" value="1"/>
</dbReference>
<dbReference type="Pfam" id="PF01645">
    <property type="entry name" value="Glu_synthase"/>
    <property type="match status" value="1"/>
</dbReference>
<dbReference type="PANTHER" id="PTHR43819">
    <property type="entry name" value="ARCHAEAL-TYPE GLUTAMATE SYNTHASE [NADPH]"/>
    <property type="match status" value="1"/>
</dbReference>
<dbReference type="RefSeq" id="WP_338753695.1">
    <property type="nucleotide sequence ID" value="NZ_CP147404.1"/>
</dbReference>
<dbReference type="InterPro" id="IPR002932">
    <property type="entry name" value="Glu_synthdom"/>
</dbReference>
<dbReference type="PANTHER" id="PTHR43819:SF1">
    <property type="entry name" value="ARCHAEAL-TYPE GLUTAMATE SYNTHASE [NADPH]"/>
    <property type="match status" value="1"/>
</dbReference>
<dbReference type="SUPFAM" id="SSF51395">
    <property type="entry name" value="FMN-linked oxidoreductases"/>
    <property type="match status" value="1"/>
</dbReference>
<dbReference type="PIRSF" id="PIRSF500060">
    <property type="entry name" value="UCP500060"/>
    <property type="match status" value="1"/>
</dbReference>
<dbReference type="InterPro" id="IPR027283">
    <property type="entry name" value="YerD"/>
</dbReference>
<keyword evidence="5" id="KW-0560">Oxidoreductase</keyword>
<keyword evidence="6" id="KW-1185">Reference proteome</keyword>
<feature type="transmembrane region" description="Helical" evidence="3">
    <location>
        <begin position="6"/>
        <end position="30"/>
    </location>
</feature>
<reference evidence="5 6" key="1">
    <citation type="submission" date="2024-02" db="EMBL/GenBank/DDBJ databases">
        <title>Seven novel Bacillus-like species.</title>
        <authorList>
            <person name="Liu G."/>
        </authorList>
    </citation>
    <scope>NUCLEOTIDE SEQUENCE [LARGE SCALE GENOMIC DNA]</scope>
    <source>
        <strain evidence="5 6">FJAT-52991</strain>
    </source>
</reference>
<evidence type="ECO:0000259" key="4">
    <source>
        <dbReference type="Pfam" id="PF01645"/>
    </source>
</evidence>
<dbReference type="Gene3D" id="3.20.20.70">
    <property type="entry name" value="Aldolase class I"/>
    <property type="match status" value="1"/>
</dbReference>